<keyword evidence="7 9" id="KW-0720">Serine protease</keyword>
<proteinExistence type="inferred from homology"/>
<dbReference type="InterPro" id="IPR059100">
    <property type="entry name" value="TSP3_bac"/>
</dbReference>
<evidence type="ECO:0000256" key="4">
    <source>
        <dbReference type="ARBA" id="ARBA00022670"/>
    </source>
</evidence>
<dbReference type="EMBL" id="SMCO01000015">
    <property type="protein sequence ID" value="TCV83391.1"/>
    <property type="molecule type" value="Genomic_DNA"/>
</dbReference>
<dbReference type="InterPro" id="IPR002105">
    <property type="entry name" value="Dockerin_1_rpt"/>
</dbReference>
<dbReference type="PRINTS" id="PR00723">
    <property type="entry name" value="SUBTILISIN"/>
</dbReference>
<dbReference type="Pfam" id="PF18884">
    <property type="entry name" value="TSP3_bac"/>
    <property type="match status" value="2"/>
</dbReference>
<evidence type="ECO:0000259" key="10">
    <source>
        <dbReference type="PROSITE" id="PS51766"/>
    </source>
</evidence>
<dbReference type="Proteomes" id="UP000295367">
    <property type="component" value="Unassembled WGS sequence"/>
</dbReference>
<dbReference type="InterPro" id="IPR000209">
    <property type="entry name" value="Peptidase_S8/S53_dom"/>
</dbReference>
<comment type="caution">
    <text evidence="11">The sequence shown here is derived from an EMBL/GenBank/DDBJ whole genome shotgun (WGS) entry which is preliminary data.</text>
</comment>
<keyword evidence="6 9" id="KW-0378">Hydrolase</keyword>
<evidence type="ECO:0000256" key="3">
    <source>
        <dbReference type="ARBA" id="ARBA00022525"/>
    </source>
</evidence>
<sequence length="583" mass="61379">MIEGRVSEHVNRVSNIPALASKPVTIILETDTLLATDVEAQGGVVRYNQGRLHEISIPAGKLTKLLSRLPSTTLARFPYHHEAVSVTGQGVAKTGAADMQAIGNSGAGIKIGIIDLGFASLSTAQASGDLPSNLSIIDYTGTGTGGIDHGTNVAEIVHEMAPGASLYLAKISTEVQLSQALNDMAAAGVRVINHSVAWFGAAFYDGTGSICTTANSADSKGIQWVNAMGNARAAHYLGTFTDINNDLRHEFSTGQNFNTIILSAGFPVSLILNWDAYPSTKVDYNLYLYNGNPDNGGTLVASSQNKQSGSGPSYFPYPYESIDYTPPSNGTYYIVVKKVSSSTTNLPLTLFSTGPELGKFTPASSLLQPADCANVLGVGAVDLNDSVEYFSSEGPTTNGNPKPEISAPNRVQTSLTSSFAGTSAASPHVAGAAALLLAKNPNMTPPQLRATIQAAVKDISTAGFDFRTGFGRISLDADGDGLNHDDELFYGTSPINADTDGDGLSDWAEIFTYGTNPTVSNKGDISPKGAPDGKVNISDLLILTRFVEGLDTPTIREKLLADMNNDGVLDIRDVLLMRRLLGF</sequence>
<dbReference type="Pfam" id="PF00082">
    <property type="entry name" value="Peptidase_S8"/>
    <property type="match status" value="1"/>
</dbReference>
<keyword evidence="12" id="KW-1185">Reference proteome</keyword>
<dbReference type="PROSITE" id="PS51892">
    <property type="entry name" value="SUBTILASE"/>
    <property type="match status" value="1"/>
</dbReference>
<dbReference type="GO" id="GO:0006508">
    <property type="term" value="P:proteolysis"/>
    <property type="evidence" value="ECO:0007669"/>
    <property type="project" value="UniProtKB-KW"/>
</dbReference>
<keyword evidence="4 9" id="KW-0645">Protease</keyword>
<dbReference type="SUPFAM" id="SSF63446">
    <property type="entry name" value="Type I dockerin domain"/>
    <property type="match status" value="1"/>
</dbReference>
<dbReference type="OrthoDB" id="9785394at2"/>
<dbReference type="GO" id="GO:0004553">
    <property type="term" value="F:hydrolase activity, hydrolyzing O-glycosyl compounds"/>
    <property type="evidence" value="ECO:0007669"/>
    <property type="project" value="InterPro"/>
</dbReference>
<dbReference type="PROSITE" id="PS00138">
    <property type="entry name" value="SUBTILASE_SER"/>
    <property type="match status" value="1"/>
</dbReference>
<evidence type="ECO:0000256" key="5">
    <source>
        <dbReference type="ARBA" id="ARBA00022729"/>
    </source>
</evidence>
<keyword evidence="8" id="KW-0106">Calcium</keyword>
<dbReference type="GO" id="GO:0000272">
    <property type="term" value="P:polysaccharide catabolic process"/>
    <property type="evidence" value="ECO:0007669"/>
    <property type="project" value="InterPro"/>
</dbReference>
<dbReference type="InterPro" id="IPR015500">
    <property type="entry name" value="Peptidase_S8_subtilisin-rel"/>
</dbReference>
<dbReference type="PROSITE" id="PS51766">
    <property type="entry name" value="DOCKERIN"/>
    <property type="match status" value="1"/>
</dbReference>
<feature type="active site" description="Charge relay system" evidence="9">
    <location>
        <position position="149"/>
    </location>
</feature>
<evidence type="ECO:0000256" key="6">
    <source>
        <dbReference type="ARBA" id="ARBA00022801"/>
    </source>
</evidence>
<keyword evidence="3" id="KW-0964">Secreted</keyword>
<dbReference type="Gene3D" id="3.40.50.200">
    <property type="entry name" value="Peptidase S8/S53 domain"/>
    <property type="match status" value="1"/>
</dbReference>
<dbReference type="Pfam" id="PF00404">
    <property type="entry name" value="Dockerin_1"/>
    <property type="match status" value="1"/>
</dbReference>
<feature type="active site" description="Charge relay system" evidence="9">
    <location>
        <position position="115"/>
    </location>
</feature>
<dbReference type="InterPro" id="IPR016134">
    <property type="entry name" value="Dockerin_dom"/>
</dbReference>
<dbReference type="InterPro" id="IPR023828">
    <property type="entry name" value="Peptidase_S8_Ser-AS"/>
</dbReference>
<evidence type="ECO:0000313" key="11">
    <source>
        <dbReference type="EMBL" id="TCV83391.1"/>
    </source>
</evidence>
<dbReference type="Gene3D" id="2.60.120.380">
    <property type="match status" value="1"/>
</dbReference>
<comment type="similarity">
    <text evidence="2 9">Belongs to the peptidase S8 family.</text>
</comment>
<evidence type="ECO:0000256" key="9">
    <source>
        <dbReference type="PROSITE-ProRule" id="PRU01240"/>
    </source>
</evidence>
<dbReference type="InterPro" id="IPR050131">
    <property type="entry name" value="Peptidase_S8_subtilisin-like"/>
</dbReference>
<accession>A0A4R3XX07</accession>
<reference evidence="11 12" key="1">
    <citation type="submission" date="2019-03" db="EMBL/GenBank/DDBJ databases">
        <title>Genomic Encyclopedia of Type Strains, Phase IV (KMG-IV): sequencing the most valuable type-strain genomes for metagenomic binning, comparative biology and taxonomic classification.</title>
        <authorList>
            <person name="Goeker M."/>
        </authorList>
    </citation>
    <scope>NUCLEOTIDE SEQUENCE [LARGE SCALE GENOMIC DNA]</scope>
    <source>
        <strain evidence="11 12">DSM 100309</strain>
    </source>
</reference>
<protein>
    <submittedName>
        <fullName evidence="11">Subtilase family protein</fullName>
    </submittedName>
</protein>
<feature type="domain" description="Dockerin" evidence="10">
    <location>
        <begin position="518"/>
        <end position="583"/>
    </location>
</feature>
<dbReference type="InterPro" id="IPR036852">
    <property type="entry name" value="Peptidase_S8/S53_dom_sf"/>
</dbReference>
<gene>
    <name evidence="11" type="ORF">EDC63_11516</name>
</gene>
<evidence type="ECO:0000256" key="7">
    <source>
        <dbReference type="ARBA" id="ARBA00022825"/>
    </source>
</evidence>
<feature type="active site" description="Charge relay system" evidence="9">
    <location>
        <position position="423"/>
    </location>
</feature>
<dbReference type="Gene3D" id="1.10.1330.10">
    <property type="entry name" value="Dockerin domain"/>
    <property type="match status" value="1"/>
</dbReference>
<evidence type="ECO:0000313" key="12">
    <source>
        <dbReference type="Proteomes" id="UP000295367"/>
    </source>
</evidence>
<evidence type="ECO:0000256" key="1">
    <source>
        <dbReference type="ARBA" id="ARBA00004613"/>
    </source>
</evidence>
<dbReference type="PANTHER" id="PTHR43806:SF11">
    <property type="entry name" value="CEREVISIN-RELATED"/>
    <property type="match status" value="1"/>
</dbReference>
<dbReference type="SUPFAM" id="SSF52743">
    <property type="entry name" value="Subtilisin-like"/>
    <property type="match status" value="1"/>
</dbReference>
<name>A0A4R3XX07_9PROT</name>
<evidence type="ECO:0000256" key="2">
    <source>
        <dbReference type="ARBA" id="ARBA00011073"/>
    </source>
</evidence>
<dbReference type="AlphaFoldDB" id="A0A4R3XX07"/>
<dbReference type="CDD" id="cd14256">
    <property type="entry name" value="Dockerin_I"/>
    <property type="match status" value="1"/>
</dbReference>
<evidence type="ECO:0000256" key="8">
    <source>
        <dbReference type="ARBA" id="ARBA00022837"/>
    </source>
</evidence>
<dbReference type="InterPro" id="IPR036439">
    <property type="entry name" value="Dockerin_dom_sf"/>
</dbReference>
<dbReference type="GO" id="GO:0004252">
    <property type="term" value="F:serine-type endopeptidase activity"/>
    <property type="evidence" value="ECO:0007669"/>
    <property type="project" value="UniProtKB-UniRule"/>
</dbReference>
<comment type="subcellular location">
    <subcellularLocation>
        <location evidence="1">Secreted</location>
    </subcellularLocation>
</comment>
<organism evidence="11 12">
    <name type="scientific">Sulfurirhabdus autotrophica</name>
    <dbReference type="NCBI Taxonomy" id="1706046"/>
    <lineage>
        <taxon>Bacteria</taxon>
        <taxon>Pseudomonadati</taxon>
        <taxon>Pseudomonadota</taxon>
        <taxon>Betaproteobacteria</taxon>
        <taxon>Nitrosomonadales</taxon>
        <taxon>Sulfuricellaceae</taxon>
        <taxon>Sulfurirhabdus</taxon>
    </lineage>
</organism>
<keyword evidence="5" id="KW-0732">Signal</keyword>
<dbReference type="PANTHER" id="PTHR43806">
    <property type="entry name" value="PEPTIDASE S8"/>
    <property type="match status" value="1"/>
</dbReference>